<feature type="transmembrane region" description="Helical" evidence="6">
    <location>
        <begin position="150"/>
        <end position="168"/>
    </location>
</feature>
<dbReference type="GeneID" id="8244948"/>
<dbReference type="FunCoup" id="C1EAT3">
    <property type="interactions" value="837"/>
</dbReference>
<evidence type="ECO:0000256" key="5">
    <source>
        <dbReference type="PROSITE-ProRule" id="PRU00205"/>
    </source>
</evidence>
<evidence type="ECO:0000256" key="6">
    <source>
        <dbReference type="SAM" id="Phobius"/>
    </source>
</evidence>
<dbReference type="eggNOG" id="ENOG502SABS">
    <property type="taxonomic scope" value="Eukaryota"/>
</dbReference>
<dbReference type="Pfam" id="PF03798">
    <property type="entry name" value="TRAM_LAG1_CLN8"/>
    <property type="match status" value="1"/>
</dbReference>
<dbReference type="InParanoid" id="C1EAT3"/>
<feature type="transmembrane region" description="Helical" evidence="6">
    <location>
        <begin position="272"/>
        <end position="289"/>
    </location>
</feature>
<reference evidence="8 9" key="1">
    <citation type="journal article" date="2009" name="Science">
        <title>Green evolution and dynamic adaptations revealed by genomes of the marine picoeukaryotes Micromonas.</title>
        <authorList>
            <person name="Worden A.Z."/>
            <person name="Lee J.H."/>
            <person name="Mock T."/>
            <person name="Rouze P."/>
            <person name="Simmons M.P."/>
            <person name="Aerts A.L."/>
            <person name="Allen A.E."/>
            <person name="Cuvelier M.L."/>
            <person name="Derelle E."/>
            <person name="Everett M.V."/>
            <person name="Foulon E."/>
            <person name="Grimwood J."/>
            <person name="Gundlach H."/>
            <person name="Henrissat B."/>
            <person name="Napoli C."/>
            <person name="McDonald S.M."/>
            <person name="Parker M.S."/>
            <person name="Rombauts S."/>
            <person name="Salamov A."/>
            <person name="Von Dassow P."/>
            <person name="Badger J.H."/>
            <person name="Coutinho P.M."/>
            <person name="Demir E."/>
            <person name="Dubchak I."/>
            <person name="Gentemann C."/>
            <person name="Eikrem W."/>
            <person name="Gready J.E."/>
            <person name="John U."/>
            <person name="Lanier W."/>
            <person name="Lindquist E.A."/>
            <person name="Lucas S."/>
            <person name="Mayer K.F."/>
            <person name="Moreau H."/>
            <person name="Not F."/>
            <person name="Otillar R."/>
            <person name="Panaud O."/>
            <person name="Pangilinan J."/>
            <person name="Paulsen I."/>
            <person name="Piegu B."/>
            <person name="Poliakov A."/>
            <person name="Robbens S."/>
            <person name="Schmutz J."/>
            <person name="Toulza E."/>
            <person name="Wyss T."/>
            <person name="Zelensky A."/>
            <person name="Zhou K."/>
            <person name="Armbrust E.V."/>
            <person name="Bhattacharya D."/>
            <person name="Goodenough U.W."/>
            <person name="Van de Peer Y."/>
            <person name="Grigoriev I.V."/>
        </authorList>
    </citation>
    <scope>NUCLEOTIDE SEQUENCE [LARGE SCALE GENOMIC DNA]</scope>
    <source>
        <strain evidence="9">RCC299 / NOUM17</strain>
    </source>
</reference>
<evidence type="ECO:0000313" key="8">
    <source>
        <dbReference type="EMBL" id="ACO64915.1"/>
    </source>
</evidence>
<feature type="transmembrane region" description="Helical" evidence="6">
    <location>
        <begin position="234"/>
        <end position="252"/>
    </location>
</feature>
<dbReference type="RefSeq" id="XP_002503657.1">
    <property type="nucleotide sequence ID" value="XM_002503611.1"/>
</dbReference>
<dbReference type="InterPro" id="IPR006634">
    <property type="entry name" value="TLC-dom"/>
</dbReference>
<accession>C1EAT3</accession>
<evidence type="ECO:0000256" key="1">
    <source>
        <dbReference type="ARBA" id="ARBA00004141"/>
    </source>
</evidence>
<keyword evidence="3 6" id="KW-1133">Transmembrane helix</keyword>
<dbReference type="GO" id="GO:0016020">
    <property type="term" value="C:membrane"/>
    <property type="evidence" value="ECO:0007669"/>
    <property type="project" value="UniProtKB-SubCell"/>
</dbReference>
<feature type="domain" description="TLC" evidence="7">
    <location>
        <begin position="64"/>
        <end position="301"/>
    </location>
</feature>
<sequence>MPSAKSVLPARIRYDGPYSMDLGNPAQFSMCLLQYAMLWEVPRFLSGWFFRRRWGGKDGKANEEFTSCAPSYVMSFVHAIVVGGLGIWVLSGLWDCPLHDKFFINDATPPQTLKIVDVIERTNWVFFGYMMDDLAHVLARYPKLGKMDMVAHHLVFIVCSILAGYAQIFVFPFSWLLIGELSTPLLTVKWFLRQSGLGQSKRPIEWAKKLGFKGKALESTYEAASAIEYKVSEIFVAVFFVVRVCAYGAGLTHLLRHLIAGDLANVPPWPRYTVLGIILAGAALNGHWFRIMITKALGLGGGSKSKGGKAEANSGEDAMYTFSAAKPENNGKAD</sequence>
<dbReference type="PANTHER" id="PTHR13439">
    <property type="entry name" value="CT120 PROTEIN"/>
    <property type="match status" value="1"/>
</dbReference>
<dbReference type="InterPro" id="IPR050846">
    <property type="entry name" value="TLCD"/>
</dbReference>
<dbReference type="KEGG" id="mis:MICPUN_60187"/>
<evidence type="ECO:0000313" key="9">
    <source>
        <dbReference type="Proteomes" id="UP000002009"/>
    </source>
</evidence>
<keyword evidence="2 5" id="KW-0812">Transmembrane</keyword>
<organism evidence="8 9">
    <name type="scientific">Micromonas commoda (strain RCC299 / NOUM17 / CCMP2709)</name>
    <name type="common">Picoplanktonic green alga</name>
    <dbReference type="NCBI Taxonomy" id="296587"/>
    <lineage>
        <taxon>Eukaryota</taxon>
        <taxon>Viridiplantae</taxon>
        <taxon>Chlorophyta</taxon>
        <taxon>Mamiellophyceae</taxon>
        <taxon>Mamiellales</taxon>
        <taxon>Mamiellaceae</taxon>
        <taxon>Micromonas</taxon>
    </lineage>
</organism>
<dbReference type="GO" id="GO:0055088">
    <property type="term" value="P:lipid homeostasis"/>
    <property type="evidence" value="ECO:0007669"/>
    <property type="project" value="TreeGrafter"/>
</dbReference>
<evidence type="ECO:0000256" key="3">
    <source>
        <dbReference type="ARBA" id="ARBA00022989"/>
    </source>
</evidence>
<dbReference type="OMA" id="YDGPYSM"/>
<evidence type="ECO:0000256" key="2">
    <source>
        <dbReference type="ARBA" id="ARBA00022692"/>
    </source>
</evidence>
<gene>
    <name evidence="8" type="ORF">MICPUN_60187</name>
</gene>
<proteinExistence type="predicted"/>
<dbReference type="Proteomes" id="UP000002009">
    <property type="component" value="Chromosome 7"/>
</dbReference>
<dbReference type="EMBL" id="CP001328">
    <property type="protein sequence ID" value="ACO64915.1"/>
    <property type="molecule type" value="Genomic_DNA"/>
</dbReference>
<evidence type="ECO:0000256" key="4">
    <source>
        <dbReference type="ARBA" id="ARBA00023136"/>
    </source>
</evidence>
<comment type="subcellular location">
    <subcellularLocation>
        <location evidence="1">Membrane</location>
        <topology evidence="1">Multi-pass membrane protein</topology>
    </subcellularLocation>
</comment>
<dbReference type="OrthoDB" id="10266980at2759"/>
<evidence type="ECO:0000259" key="7">
    <source>
        <dbReference type="PROSITE" id="PS50922"/>
    </source>
</evidence>
<dbReference type="AlphaFoldDB" id="C1EAT3"/>
<feature type="transmembrane region" description="Helical" evidence="6">
    <location>
        <begin position="72"/>
        <end position="94"/>
    </location>
</feature>
<dbReference type="PROSITE" id="PS50922">
    <property type="entry name" value="TLC"/>
    <property type="match status" value="1"/>
</dbReference>
<feature type="transmembrane region" description="Helical" evidence="6">
    <location>
        <begin position="174"/>
        <end position="192"/>
    </location>
</feature>
<name>C1EAT3_MICCC</name>
<protein>
    <recommendedName>
        <fullName evidence="7">TLC domain-containing protein</fullName>
    </recommendedName>
</protein>
<keyword evidence="4 5" id="KW-0472">Membrane</keyword>
<dbReference type="GO" id="GO:0005783">
    <property type="term" value="C:endoplasmic reticulum"/>
    <property type="evidence" value="ECO:0007669"/>
    <property type="project" value="TreeGrafter"/>
</dbReference>
<keyword evidence="9" id="KW-1185">Reference proteome</keyword>
<dbReference type="PANTHER" id="PTHR13439:SF0">
    <property type="entry name" value="TOPOISOMERASE I DAMAGE AFFECTED PROTEIN 4"/>
    <property type="match status" value="1"/>
</dbReference>